<dbReference type="Proteomes" id="UP001209570">
    <property type="component" value="Unassembled WGS sequence"/>
</dbReference>
<dbReference type="Gene3D" id="1.10.238.200">
    <property type="entry name" value="Cullin, PONY binding domain"/>
    <property type="match status" value="1"/>
</dbReference>
<dbReference type="GO" id="GO:0032182">
    <property type="term" value="F:ubiquitin-like protein binding"/>
    <property type="evidence" value="ECO:0007669"/>
    <property type="project" value="TreeGrafter"/>
</dbReference>
<accession>A0AAD5M3B4</accession>
<gene>
    <name evidence="4" type="ORF">P43SY_005912</name>
</gene>
<dbReference type="GO" id="GO:0031624">
    <property type="term" value="F:ubiquitin conjugating enzyme binding"/>
    <property type="evidence" value="ECO:0007669"/>
    <property type="project" value="TreeGrafter"/>
</dbReference>
<dbReference type="GO" id="GO:0000151">
    <property type="term" value="C:ubiquitin ligase complex"/>
    <property type="evidence" value="ECO:0007669"/>
    <property type="project" value="TreeGrafter"/>
</dbReference>
<dbReference type="Gene3D" id="1.10.238.10">
    <property type="entry name" value="EF-hand"/>
    <property type="match status" value="1"/>
</dbReference>
<comment type="caution">
    <text evidence="4">The sequence shown here is derived from an EMBL/GenBank/DDBJ whole genome shotgun (WGS) entry which is preliminary data.</text>
</comment>
<dbReference type="PROSITE" id="PS51229">
    <property type="entry name" value="DCUN1"/>
    <property type="match status" value="1"/>
</dbReference>
<keyword evidence="5" id="KW-1185">Reference proteome</keyword>
<dbReference type="AlphaFoldDB" id="A0AAD5M3B4"/>
<evidence type="ECO:0000313" key="4">
    <source>
        <dbReference type="EMBL" id="KAJ0402927.1"/>
    </source>
</evidence>
<protein>
    <recommendedName>
        <fullName evidence="1">Defective in cullin neddylation protein</fullName>
    </recommendedName>
</protein>
<name>A0AAD5M3B4_PYTIN</name>
<dbReference type="GO" id="GO:0045116">
    <property type="term" value="P:protein neddylation"/>
    <property type="evidence" value="ECO:0007669"/>
    <property type="project" value="TreeGrafter"/>
</dbReference>
<dbReference type="Pfam" id="PF03556">
    <property type="entry name" value="Cullin_binding"/>
    <property type="match status" value="1"/>
</dbReference>
<evidence type="ECO:0000256" key="1">
    <source>
        <dbReference type="RuleBase" id="RU410713"/>
    </source>
</evidence>
<sequence>MPTGKEGIKTGGRKAELVERITSSAEYRNQHKAPTSLKRDPESPDTITDDGIVAFCDELGIDPQDPVILVLSWYMEAEAMCVFTRSEFLCGLEKLQCRSIEELKQKLPTLRRRLQNRETFTEIYTYTFMFAKERTQKSLALDIALALWQILLPDYFPLLSHWLLFMKSNARNSVPRDLWMQVLEFGHQVKKDLSNFDENGAWPVLLDEFVSHMQKQIEERGLEVVLKEADDSDAVMEDA</sequence>
<reference evidence="4" key="1">
    <citation type="submission" date="2021-12" db="EMBL/GenBank/DDBJ databases">
        <title>Prjna785345.</title>
        <authorList>
            <person name="Rujirawat T."/>
            <person name="Krajaejun T."/>
        </authorList>
    </citation>
    <scope>NUCLEOTIDE SEQUENCE</scope>
    <source>
        <strain evidence="4">Pi057C3</strain>
    </source>
</reference>
<dbReference type="PANTHER" id="PTHR12281:SF31">
    <property type="entry name" value="DCN1-LIKE PROTEIN 3"/>
    <property type="match status" value="1"/>
</dbReference>
<dbReference type="FunFam" id="1.10.238.200:FF:000003">
    <property type="entry name" value="DCN1-like protein 3"/>
    <property type="match status" value="1"/>
</dbReference>
<dbReference type="InterPro" id="IPR005176">
    <property type="entry name" value="PONY_dom"/>
</dbReference>
<evidence type="ECO:0000313" key="5">
    <source>
        <dbReference type="Proteomes" id="UP001209570"/>
    </source>
</evidence>
<feature type="domain" description="DCUN1" evidence="3">
    <location>
        <begin position="26"/>
        <end position="214"/>
    </location>
</feature>
<dbReference type="GO" id="GO:0005886">
    <property type="term" value="C:plasma membrane"/>
    <property type="evidence" value="ECO:0007669"/>
    <property type="project" value="UniProtKB-ARBA"/>
</dbReference>
<proteinExistence type="predicted"/>
<feature type="region of interest" description="Disordered" evidence="2">
    <location>
        <begin position="25"/>
        <end position="44"/>
    </location>
</feature>
<evidence type="ECO:0000256" key="2">
    <source>
        <dbReference type="SAM" id="MobiDB-lite"/>
    </source>
</evidence>
<evidence type="ECO:0000259" key="3">
    <source>
        <dbReference type="PROSITE" id="PS51229"/>
    </source>
</evidence>
<organism evidence="4 5">
    <name type="scientific">Pythium insidiosum</name>
    <name type="common">Pythiosis disease agent</name>
    <dbReference type="NCBI Taxonomy" id="114742"/>
    <lineage>
        <taxon>Eukaryota</taxon>
        <taxon>Sar</taxon>
        <taxon>Stramenopiles</taxon>
        <taxon>Oomycota</taxon>
        <taxon>Peronosporomycetes</taxon>
        <taxon>Pythiales</taxon>
        <taxon>Pythiaceae</taxon>
        <taxon>Pythium</taxon>
    </lineage>
</organism>
<dbReference type="GO" id="GO:0097602">
    <property type="term" value="F:cullin family protein binding"/>
    <property type="evidence" value="ECO:0007669"/>
    <property type="project" value="TreeGrafter"/>
</dbReference>
<comment type="function">
    <text evidence="1">Neddylation of cullins play an essential role in the regulation of SCF-type complexes activity.</text>
</comment>
<dbReference type="PANTHER" id="PTHR12281">
    <property type="entry name" value="RP42 RELATED"/>
    <property type="match status" value="1"/>
</dbReference>
<dbReference type="InterPro" id="IPR042460">
    <property type="entry name" value="DCN1-like_PONY"/>
</dbReference>
<dbReference type="EMBL" id="JAKCXM010000092">
    <property type="protein sequence ID" value="KAJ0402927.1"/>
    <property type="molecule type" value="Genomic_DNA"/>
</dbReference>
<dbReference type="InterPro" id="IPR014764">
    <property type="entry name" value="DCN-prot"/>
</dbReference>